<organism evidence="1 2">
    <name type="scientific">Catharanthus roseus</name>
    <name type="common">Madagascar periwinkle</name>
    <name type="synonym">Vinca rosea</name>
    <dbReference type="NCBI Taxonomy" id="4058"/>
    <lineage>
        <taxon>Eukaryota</taxon>
        <taxon>Viridiplantae</taxon>
        <taxon>Streptophyta</taxon>
        <taxon>Embryophyta</taxon>
        <taxon>Tracheophyta</taxon>
        <taxon>Spermatophyta</taxon>
        <taxon>Magnoliopsida</taxon>
        <taxon>eudicotyledons</taxon>
        <taxon>Gunneridae</taxon>
        <taxon>Pentapetalae</taxon>
        <taxon>asterids</taxon>
        <taxon>lamiids</taxon>
        <taxon>Gentianales</taxon>
        <taxon>Apocynaceae</taxon>
        <taxon>Rauvolfioideae</taxon>
        <taxon>Vinceae</taxon>
        <taxon>Catharanthinae</taxon>
        <taxon>Catharanthus</taxon>
    </lineage>
</organism>
<gene>
    <name evidence="1" type="ORF">M9H77_18925</name>
</gene>
<keyword evidence="2" id="KW-1185">Reference proteome</keyword>
<evidence type="ECO:0000313" key="2">
    <source>
        <dbReference type="Proteomes" id="UP001060085"/>
    </source>
</evidence>
<comment type="caution">
    <text evidence="1">The sequence shown here is derived from an EMBL/GenBank/DDBJ whole genome shotgun (WGS) entry which is preliminary data.</text>
</comment>
<proteinExistence type="predicted"/>
<evidence type="ECO:0000313" key="1">
    <source>
        <dbReference type="EMBL" id="KAI5669072.1"/>
    </source>
</evidence>
<accession>A0ACC0B8X9</accession>
<reference evidence="2" key="1">
    <citation type="journal article" date="2023" name="Nat. Plants">
        <title>Single-cell RNA sequencing provides a high-resolution roadmap for understanding the multicellular compartmentation of specialized metabolism.</title>
        <authorList>
            <person name="Sun S."/>
            <person name="Shen X."/>
            <person name="Li Y."/>
            <person name="Li Y."/>
            <person name="Wang S."/>
            <person name="Li R."/>
            <person name="Zhang H."/>
            <person name="Shen G."/>
            <person name="Guo B."/>
            <person name="Wei J."/>
            <person name="Xu J."/>
            <person name="St-Pierre B."/>
            <person name="Chen S."/>
            <person name="Sun C."/>
        </authorList>
    </citation>
    <scope>NUCLEOTIDE SEQUENCE [LARGE SCALE GENOMIC DNA]</scope>
</reference>
<protein>
    <submittedName>
        <fullName evidence="1">Uncharacterized protein</fullName>
    </submittedName>
</protein>
<dbReference type="Proteomes" id="UP001060085">
    <property type="component" value="Linkage Group LG04"/>
</dbReference>
<dbReference type="EMBL" id="CM044704">
    <property type="protein sequence ID" value="KAI5669072.1"/>
    <property type="molecule type" value="Genomic_DNA"/>
</dbReference>
<name>A0ACC0B8X9_CATRO</name>
<sequence>MNCRFYEVLFLQQAKVELVPILPKRSQGNGKLLEADVEEGYIVRKDSRIVHNALGTIARNAIRLPLNYPKWDDILSSIIDSIRKEDNTTFSEIAKDDVVEEDRNEVKEQIFKEFMGEGNHGYTLFHRKVANELLR</sequence>